<evidence type="ECO:0000313" key="2">
    <source>
        <dbReference type="EMBL" id="KAF0542518.1"/>
    </source>
</evidence>
<dbReference type="SUPFAM" id="SSF52047">
    <property type="entry name" value="RNI-like"/>
    <property type="match status" value="1"/>
</dbReference>
<dbReference type="OrthoDB" id="3134645at2759"/>
<dbReference type="EMBL" id="WTPW01000142">
    <property type="protein sequence ID" value="KAF0542518.1"/>
    <property type="molecule type" value="Genomic_DNA"/>
</dbReference>
<protein>
    <submittedName>
        <fullName evidence="2">Uncharacterized protein</fullName>
    </submittedName>
</protein>
<organism evidence="2 3">
    <name type="scientific">Gigaspora margarita</name>
    <dbReference type="NCBI Taxonomy" id="4874"/>
    <lineage>
        <taxon>Eukaryota</taxon>
        <taxon>Fungi</taxon>
        <taxon>Fungi incertae sedis</taxon>
        <taxon>Mucoromycota</taxon>
        <taxon>Glomeromycotina</taxon>
        <taxon>Glomeromycetes</taxon>
        <taxon>Diversisporales</taxon>
        <taxon>Gigasporaceae</taxon>
        <taxon>Gigaspora</taxon>
    </lineage>
</organism>
<keyword evidence="3" id="KW-1185">Reference proteome</keyword>
<proteinExistence type="predicted"/>
<name>A0A8H4AXU3_GIGMA</name>
<reference evidence="2 3" key="1">
    <citation type="journal article" date="2019" name="Environ. Microbiol.">
        <title>At the nexus of three kingdoms: the genome of the mycorrhizal fungus Gigaspora margarita provides insights into plant, endobacterial and fungal interactions.</title>
        <authorList>
            <person name="Venice F."/>
            <person name="Ghignone S."/>
            <person name="Salvioli di Fossalunga A."/>
            <person name="Amselem J."/>
            <person name="Novero M."/>
            <person name="Xianan X."/>
            <person name="Sedzielewska Toro K."/>
            <person name="Morin E."/>
            <person name="Lipzen A."/>
            <person name="Grigoriev I.V."/>
            <person name="Henrissat B."/>
            <person name="Martin F.M."/>
            <person name="Bonfante P."/>
        </authorList>
    </citation>
    <scope>NUCLEOTIDE SEQUENCE [LARGE SCALE GENOMIC DNA]</scope>
    <source>
        <strain evidence="2 3">BEG34</strain>
    </source>
</reference>
<comment type="caution">
    <text evidence="2">The sequence shown here is derived from an EMBL/GenBank/DDBJ whole genome shotgun (WGS) entry which is preliminary data.</text>
</comment>
<evidence type="ECO:0000256" key="1">
    <source>
        <dbReference type="SAM" id="SignalP"/>
    </source>
</evidence>
<dbReference type="Gene3D" id="3.80.10.10">
    <property type="entry name" value="Ribonuclease Inhibitor"/>
    <property type="match status" value="1"/>
</dbReference>
<sequence>MHFLINLLLKLFVESGATLHKFILYFSDYGISPEIFYSLGRNDLFFSRLLDLSLGPIPDSAENVIALLKILAKNATKISALKLEEFYCDYEPQLLHALICIIESQEKLQQFSLVGGEGVTIEFHNIISALEKFFHVRTLEITDCSVNTSNIIQILQKSGPLLRRLKLESTDEVYLKKSILLEALKSFCPNITYLDIPCIILSTQLVELIGDLQQLQFLTLCHINCIPEDPKRGVMKLAKCCHHHYNILT</sequence>
<gene>
    <name evidence="2" type="ORF">F8M41_004502</name>
</gene>
<keyword evidence="1" id="KW-0732">Signal</keyword>
<accession>A0A8H4AXU3</accession>
<dbReference type="AlphaFoldDB" id="A0A8H4AXU3"/>
<dbReference type="Proteomes" id="UP000439903">
    <property type="component" value="Unassembled WGS sequence"/>
</dbReference>
<feature type="chain" id="PRO_5034617260" evidence="1">
    <location>
        <begin position="19"/>
        <end position="249"/>
    </location>
</feature>
<feature type="signal peptide" evidence="1">
    <location>
        <begin position="1"/>
        <end position="18"/>
    </location>
</feature>
<dbReference type="InterPro" id="IPR032675">
    <property type="entry name" value="LRR_dom_sf"/>
</dbReference>
<evidence type="ECO:0000313" key="3">
    <source>
        <dbReference type="Proteomes" id="UP000439903"/>
    </source>
</evidence>